<proteinExistence type="predicted"/>
<dbReference type="WBParaSite" id="ACRNAN_scaffold13482.g31657.t1">
    <property type="protein sequence ID" value="ACRNAN_scaffold13482.g31657.t1"/>
    <property type="gene ID" value="ACRNAN_scaffold13482.g31657"/>
</dbReference>
<protein>
    <submittedName>
        <fullName evidence="5">Phorbol-ester/DAG-type domain-containing protein</fullName>
    </submittedName>
</protein>
<feature type="domain" description="Phorbol-ester/DAG-type" evidence="3">
    <location>
        <begin position="115"/>
        <end position="160"/>
    </location>
</feature>
<keyword evidence="1" id="KW-0479">Metal-binding</keyword>
<dbReference type="Gene3D" id="3.30.60.20">
    <property type="match status" value="1"/>
</dbReference>
<keyword evidence="2" id="KW-0862">Zinc</keyword>
<dbReference type="PROSITE" id="PS50081">
    <property type="entry name" value="ZF_DAG_PE_2"/>
    <property type="match status" value="1"/>
</dbReference>
<dbReference type="InterPro" id="IPR002219">
    <property type="entry name" value="PKC_DAG/PE"/>
</dbReference>
<organism evidence="4 5">
    <name type="scientific">Acrobeloides nanus</name>
    <dbReference type="NCBI Taxonomy" id="290746"/>
    <lineage>
        <taxon>Eukaryota</taxon>
        <taxon>Metazoa</taxon>
        <taxon>Ecdysozoa</taxon>
        <taxon>Nematoda</taxon>
        <taxon>Chromadorea</taxon>
        <taxon>Rhabditida</taxon>
        <taxon>Tylenchina</taxon>
        <taxon>Cephalobomorpha</taxon>
        <taxon>Cephaloboidea</taxon>
        <taxon>Cephalobidae</taxon>
        <taxon>Acrobeloides</taxon>
    </lineage>
</organism>
<evidence type="ECO:0000259" key="3">
    <source>
        <dbReference type="PROSITE" id="PS50081"/>
    </source>
</evidence>
<keyword evidence="4" id="KW-1185">Reference proteome</keyword>
<evidence type="ECO:0000313" key="4">
    <source>
        <dbReference type="Proteomes" id="UP000887540"/>
    </source>
</evidence>
<dbReference type="Proteomes" id="UP000887540">
    <property type="component" value="Unplaced"/>
</dbReference>
<accession>A0A914CT45</accession>
<dbReference type="InterPro" id="IPR046349">
    <property type="entry name" value="C1-like_sf"/>
</dbReference>
<dbReference type="PROSITE" id="PS00479">
    <property type="entry name" value="ZF_DAG_PE_1"/>
    <property type="match status" value="1"/>
</dbReference>
<reference evidence="5" key="1">
    <citation type="submission" date="2022-11" db="UniProtKB">
        <authorList>
            <consortium name="WormBaseParasite"/>
        </authorList>
    </citation>
    <scope>IDENTIFICATION</scope>
</reference>
<evidence type="ECO:0000256" key="1">
    <source>
        <dbReference type="ARBA" id="ARBA00022723"/>
    </source>
</evidence>
<dbReference type="AlphaFoldDB" id="A0A914CT45"/>
<dbReference type="SUPFAM" id="SSF57889">
    <property type="entry name" value="Cysteine-rich domain"/>
    <property type="match status" value="1"/>
</dbReference>
<dbReference type="SMART" id="SM00109">
    <property type="entry name" value="C1"/>
    <property type="match status" value="1"/>
</dbReference>
<dbReference type="GO" id="GO:0046872">
    <property type="term" value="F:metal ion binding"/>
    <property type="evidence" value="ECO:0007669"/>
    <property type="project" value="UniProtKB-KW"/>
</dbReference>
<evidence type="ECO:0000313" key="5">
    <source>
        <dbReference type="WBParaSite" id="ACRNAN_scaffold13482.g31657.t1"/>
    </source>
</evidence>
<name>A0A914CT45_9BILA</name>
<sequence length="169" mass="19925">MNVNDVVKSALNDQSLVSILQNPIQKLCSYKLLFENLEYEFLEQYELKDFSISEMESNSRWYTATRFQWTIENPANGISFDFVFPRKEESQRVYKDFENALKSINLSKSDINDHKHELRTKVYSTPTMCEACNKLFDVLGYNCERCHKIFDLECLKKTPCSRLSFDLNI</sequence>
<evidence type="ECO:0000256" key="2">
    <source>
        <dbReference type="ARBA" id="ARBA00022833"/>
    </source>
</evidence>